<dbReference type="Gene3D" id="3.40.710.10">
    <property type="entry name" value="DD-peptidase/beta-lactamase superfamily"/>
    <property type="match status" value="1"/>
</dbReference>
<feature type="signal peptide" evidence="1">
    <location>
        <begin position="1"/>
        <end position="23"/>
    </location>
</feature>
<organism evidence="3 4">
    <name type="scientific">Pedobacter antarcticus 4BY</name>
    <dbReference type="NCBI Taxonomy" id="1358423"/>
    <lineage>
        <taxon>Bacteria</taxon>
        <taxon>Pseudomonadati</taxon>
        <taxon>Bacteroidota</taxon>
        <taxon>Sphingobacteriia</taxon>
        <taxon>Sphingobacteriales</taxon>
        <taxon>Sphingobacteriaceae</taxon>
        <taxon>Pedobacter</taxon>
    </lineage>
</organism>
<dbReference type="InterPro" id="IPR012338">
    <property type="entry name" value="Beta-lactam/transpept-like"/>
</dbReference>
<feature type="domain" description="Beta-lactamase-related" evidence="2">
    <location>
        <begin position="42"/>
        <end position="339"/>
    </location>
</feature>
<keyword evidence="1" id="KW-0732">Signal</keyword>
<dbReference type="EMBL" id="JNFF01000022">
    <property type="protein sequence ID" value="KEQ30973.1"/>
    <property type="molecule type" value="Genomic_DNA"/>
</dbReference>
<evidence type="ECO:0000313" key="3">
    <source>
        <dbReference type="EMBL" id="KEQ30973.1"/>
    </source>
</evidence>
<dbReference type="Pfam" id="PF00144">
    <property type="entry name" value="Beta-lactamase"/>
    <property type="match status" value="1"/>
</dbReference>
<dbReference type="RefSeq" id="WP_051759640.1">
    <property type="nucleotide sequence ID" value="NZ_JNFF01000022.1"/>
</dbReference>
<gene>
    <name evidence="3" type="ORF">N180_08825</name>
</gene>
<sequence>MKTSLMLLIWPVMAIFTPTYTFCQNNEKVFDSLLHAQFPASGPGGTVLIARDKEIIYNKAFGQSNIELNIPMTVDNVFRIGSITKQFTAVAILKLAEEGKLNLLDEVTKFIPDYPSPGKNITIANLLSHTSGIKNYTGISKFTKELKRTDLTPKALVELFKDETPDFSPGTAYRYSNSNYVLLGYIIELITGDSYGSYIDKTFFRPLGMKNSYYDSSSRIIPQRTSGYRYINGEYENAEFLSMTLPYAAGSLLSTTGDMLIWYNALMSGKVIRLSDLSPAHHSYQLINGKLTGYGYGWEIGNVQGETTIKHTGVVNGYVTYVSYLPAEKIFIAIFSNVESIGDLDIPGSKIAGYLLGKPFNFRRLNVSEDDLKVYQAVYHNEYDGDKIIACENGRLSFFTKGGQKQLLIPYKKDGFYLDQTLTTIQFNRDQKGKIEGYEMTGTGLTTKWNKINQNIKAKNRLNVSAKVLATYAGRYLFKPAMVFEIVVENDRIYGKVGADKKELIPYEKNKFYALDIDATIIFNLNADAKIVSLTKIQNNEMFATRIEETGSLKN</sequence>
<evidence type="ECO:0000313" key="4">
    <source>
        <dbReference type="Proteomes" id="UP000028007"/>
    </source>
</evidence>
<name>A0A081PJV0_9SPHI</name>
<feature type="chain" id="PRO_5001761923" description="Beta-lactamase-related domain-containing protein" evidence="1">
    <location>
        <begin position="24"/>
        <end position="555"/>
    </location>
</feature>
<dbReference type="SUPFAM" id="SSF56601">
    <property type="entry name" value="beta-lactamase/transpeptidase-like"/>
    <property type="match status" value="1"/>
</dbReference>
<reference evidence="3 4" key="1">
    <citation type="journal article" date="1992" name="Int. J. Syst. Bacteriol.">
        <title>Sphingobacterium antarcticus sp. nov. a Psychrotrophic Bacterium from the Soils of Schirmacher Oasis, Antarctica.</title>
        <authorList>
            <person name="Shivaji S."/>
            <person name="Ray M.K."/>
            <person name="Rao N.S."/>
            <person name="Saiserr L."/>
            <person name="Jagannadham M.V."/>
            <person name="Kumar G.S."/>
            <person name="Reddy G."/>
            <person name="Bhargava P.M."/>
        </authorList>
    </citation>
    <scope>NUCLEOTIDE SEQUENCE [LARGE SCALE GENOMIC DNA]</scope>
    <source>
        <strain evidence="3 4">4BY</strain>
    </source>
</reference>
<dbReference type="PANTHER" id="PTHR46825">
    <property type="entry name" value="D-ALANYL-D-ALANINE-CARBOXYPEPTIDASE/ENDOPEPTIDASE AMPH"/>
    <property type="match status" value="1"/>
</dbReference>
<dbReference type="InterPro" id="IPR050491">
    <property type="entry name" value="AmpC-like"/>
</dbReference>
<evidence type="ECO:0000256" key="1">
    <source>
        <dbReference type="SAM" id="SignalP"/>
    </source>
</evidence>
<protein>
    <recommendedName>
        <fullName evidence="2">Beta-lactamase-related domain-containing protein</fullName>
    </recommendedName>
</protein>
<dbReference type="InterPro" id="IPR001466">
    <property type="entry name" value="Beta-lactam-related"/>
</dbReference>
<accession>A0A081PJV0</accession>
<dbReference type="eggNOG" id="COG1680">
    <property type="taxonomic scope" value="Bacteria"/>
</dbReference>
<proteinExistence type="predicted"/>
<dbReference type="PANTHER" id="PTHR46825:SF9">
    <property type="entry name" value="BETA-LACTAMASE-RELATED DOMAIN-CONTAINING PROTEIN"/>
    <property type="match status" value="1"/>
</dbReference>
<dbReference type="OrthoDB" id="9798166at2"/>
<dbReference type="Proteomes" id="UP000028007">
    <property type="component" value="Unassembled WGS sequence"/>
</dbReference>
<dbReference type="AlphaFoldDB" id="A0A081PJV0"/>
<evidence type="ECO:0000259" key="2">
    <source>
        <dbReference type="Pfam" id="PF00144"/>
    </source>
</evidence>
<keyword evidence="4" id="KW-1185">Reference proteome</keyword>
<comment type="caution">
    <text evidence="3">The sequence shown here is derived from an EMBL/GenBank/DDBJ whole genome shotgun (WGS) entry which is preliminary data.</text>
</comment>